<dbReference type="EMBL" id="JAUSZS010000004">
    <property type="protein sequence ID" value="MDQ0934517.1"/>
    <property type="molecule type" value="Genomic_DNA"/>
</dbReference>
<name>A0ABU0RTQ8_9ACTN</name>
<evidence type="ECO:0000313" key="3">
    <source>
        <dbReference type="Proteomes" id="UP001223072"/>
    </source>
</evidence>
<feature type="compositionally biased region" description="Basic residues" evidence="1">
    <location>
        <begin position="1"/>
        <end position="17"/>
    </location>
</feature>
<protein>
    <submittedName>
        <fullName evidence="2">Uncharacterized protein</fullName>
    </submittedName>
</protein>
<sequence>MGNRQRRRNRQQKRTRTAAKQQSQLRHLIPSTEHPLLEVVFKPDVSDKDQAVCLDYWSFTEPGTWSHKVAEIGPATAVLRTVKASCHADLLTIVCPDCAGPKSIHSRSDMVATRKWAPDVFPSEETVSGGSCHACQAAATEEAAQEAQRVAEEHQQQNQARVDAASSWLQEQAGREFPSSYPSVVDAMTLVSMVDIMRRKDTETIGPLQSLDYSLTASAEGDVEVFRSLYQERWICPTLPATTGDFAFDDDGTVRGVYIKQVPWRLAPALGSKTAARREITALLGRMLISRADEVRHQVHTLQAGMAVNYLDGLLIRTYQEEPIPEHRLPDAYETFLGALREGFTLGQLIAIAWSAAAASVAWGQRTPGLKPGNVSAAAVTNVGRRIGFLHDRRIEEYDLPNWVTRPATLSTALRFLEQHDAEIEALSRFLRLKQRTEARPLETVEFDGDMADLQDNETDRSMDSFLDDLRAGRKQEPSGPTITYALVTPEGELEFHTDPVDGMRDKVGAAGAGVVDRILLPSPSTVHAYVAELVTASPERSNLVADEMLRLLDCHDGPFYGPISFFAVSAGASRPQSLDEDQREMLRAAHEVARGRAEL</sequence>
<proteinExistence type="predicted"/>
<evidence type="ECO:0000256" key="1">
    <source>
        <dbReference type="SAM" id="MobiDB-lite"/>
    </source>
</evidence>
<reference evidence="2 3" key="1">
    <citation type="submission" date="2023-07" db="EMBL/GenBank/DDBJ databases">
        <title>Comparative genomics of wheat-associated soil bacteria to identify genetic determinants of phenazine resistance.</title>
        <authorList>
            <person name="Mouncey N."/>
        </authorList>
    </citation>
    <scope>NUCLEOTIDE SEQUENCE [LARGE SCALE GENOMIC DNA]</scope>
    <source>
        <strain evidence="2 3">W2I16</strain>
    </source>
</reference>
<evidence type="ECO:0000313" key="2">
    <source>
        <dbReference type="EMBL" id="MDQ0934517.1"/>
    </source>
</evidence>
<accession>A0ABU0RTQ8</accession>
<feature type="region of interest" description="Disordered" evidence="1">
    <location>
        <begin position="1"/>
        <end position="27"/>
    </location>
</feature>
<gene>
    <name evidence="2" type="ORF">QFZ49_004457</name>
</gene>
<keyword evidence="3" id="KW-1185">Reference proteome</keyword>
<organism evidence="2 3">
    <name type="scientific">Streptomyces turgidiscabies</name>
    <dbReference type="NCBI Taxonomy" id="85558"/>
    <lineage>
        <taxon>Bacteria</taxon>
        <taxon>Bacillati</taxon>
        <taxon>Actinomycetota</taxon>
        <taxon>Actinomycetes</taxon>
        <taxon>Kitasatosporales</taxon>
        <taxon>Streptomycetaceae</taxon>
        <taxon>Streptomyces</taxon>
    </lineage>
</organism>
<dbReference type="RefSeq" id="WP_307628096.1">
    <property type="nucleotide sequence ID" value="NZ_JAUSZS010000004.1"/>
</dbReference>
<dbReference type="Proteomes" id="UP001223072">
    <property type="component" value="Unassembled WGS sequence"/>
</dbReference>
<comment type="caution">
    <text evidence="2">The sequence shown here is derived from an EMBL/GenBank/DDBJ whole genome shotgun (WGS) entry which is preliminary data.</text>
</comment>